<proteinExistence type="predicted"/>
<gene>
    <name evidence="2" type="ORF">FEV09_09080</name>
</gene>
<comment type="caution">
    <text evidence="2">The sequence shown here is derived from an EMBL/GenBank/DDBJ whole genome shotgun (WGS) entry which is preliminary data.</text>
</comment>
<evidence type="ECO:0000259" key="1">
    <source>
        <dbReference type="Pfam" id="PF05050"/>
    </source>
</evidence>
<dbReference type="GO" id="GO:0008168">
    <property type="term" value="F:methyltransferase activity"/>
    <property type="evidence" value="ECO:0007669"/>
    <property type="project" value="UniProtKB-KW"/>
</dbReference>
<feature type="domain" description="Methyltransferase FkbM" evidence="1">
    <location>
        <begin position="78"/>
        <end position="231"/>
    </location>
</feature>
<dbReference type="Gene3D" id="3.40.50.150">
    <property type="entry name" value="Vaccinia Virus protein VP39"/>
    <property type="match status" value="1"/>
</dbReference>
<evidence type="ECO:0000313" key="2">
    <source>
        <dbReference type="EMBL" id="MDG3494713.1"/>
    </source>
</evidence>
<dbReference type="InterPro" id="IPR006342">
    <property type="entry name" value="FkbM_mtfrase"/>
</dbReference>
<dbReference type="SUPFAM" id="SSF53335">
    <property type="entry name" value="S-adenosyl-L-methionine-dependent methyltransferases"/>
    <property type="match status" value="1"/>
</dbReference>
<name>A0A9X4RHD6_9CYAN</name>
<reference evidence="2" key="1">
    <citation type="submission" date="2019-05" db="EMBL/GenBank/DDBJ databases">
        <title>Whole genome sequencing of Pseudanabaena catenata USMAC16.</title>
        <authorList>
            <person name="Khan Z."/>
            <person name="Omar W.M."/>
            <person name="Convey P."/>
            <person name="Merican F."/>
            <person name="Najimudin N."/>
        </authorList>
    </citation>
    <scope>NUCLEOTIDE SEQUENCE</scope>
    <source>
        <strain evidence="2">USMAC16</strain>
    </source>
</reference>
<dbReference type="Pfam" id="PF05050">
    <property type="entry name" value="Methyltransf_21"/>
    <property type="match status" value="1"/>
</dbReference>
<protein>
    <submittedName>
        <fullName evidence="2">FkbM family methyltransferase</fullName>
        <ecNumber evidence="2">2.1.1.-</ecNumber>
    </submittedName>
</protein>
<accession>A0A9X4RHD6</accession>
<evidence type="ECO:0000313" key="3">
    <source>
        <dbReference type="Proteomes" id="UP001152872"/>
    </source>
</evidence>
<dbReference type="PANTHER" id="PTHR34203:SF15">
    <property type="entry name" value="SLL1173 PROTEIN"/>
    <property type="match status" value="1"/>
</dbReference>
<dbReference type="AlphaFoldDB" id="A0A9X4RHD6"/>
<dbReference type="Proteomes" id="UP001152872">
    <property type="component" value="Unassembled WGS sequence"/>
</dbReference>
<keyword evidence="2" id="KW-0489">Methyltransferase</keyword>
<dbReference type="EMBL" id="VBTY01000060">
    <property type="protein sequence ID" value="MDG3494713.1"/>
    <property type="molecule type" value="Genomic_DNA"/>
</dbReference>
<dbReference type="InterPro" id="IPR052514">
    <property type="entry name" value="SAM-dependent_MTase"/>
</dbReference>
<dbReference type="NCBIfam" id="TIGR01444">
    <property type="entry name" value="fkbM_fam"/>
    <property type="match status" value="1"/>
</dbReference>
<dbReference type="InterPro" id="IPR029063">
    <property type="entry name" value="SAM-dependent_MTases_sf"/>
</dbReference>
<keyword evidence="3" id="KW-1185">Reference proteome</keyword>
<dbReference type="PANTHER" id="PTHR34203">
    <property type="entry name" value="METHYLTRANSFERASE, FKBM FAMILY PROTEIN"/>
    <property type="match status" value="1"/>
</dbReference>
<keyword evidence="2" id="KW-0808">Transferase</keyword>
<dbReference type="GO" id="GO:0032259">
    <property type="term" value="P:methylation"/>
    <property type="evidence" value="ECO:0007669"/>
    <property type="project" value="UniProtKB-KW"/>
</dbReference>
<organism evidence="2 3">
    <name type="scientific">Pseudanabaena catenata USMAC16</name>
    <dbReference type="NCBI Taxonomy" id="1855837"/>
    <lineage>
        <taxon>Bacteria</taxon>
        <taxon>Bacillati</taxon>
        <taxon>Cyanobacteriota</taxon>
        <taxon>Cyanophyceae</taxon>
        <taxon>Pseudanabaenales</taxon>
        <taxon>Pseudanabaenaceae</taxon>
        <taxon>Pseudanabaena</taxon>
    </lineage>
</organism>
<dbReference type="RefSeq" id="WP_009626801.1">
    <property type="nucleotide sequence ID" value="NZ_VBTY01000060.1"/>
</dbReference>
<dbReference type="EC" id="2.1.1.-" evidence="2"/>
<sequence>MKSLKNWLKNKLRKALAIAGIEEAIAGIEESIQKLRDTRSDDSKNVFGISFWYEGNLWEPPVQIALRDLCRPGDVVFDVGANFGGLTTVMSRMVGSRGIVCSFEASPRIIGICQKNIVMSGCSNVQLYNVAVYSKSNETVPIYLGGHLNDSIYSNSDEEVAAFNIDTLSLDDFVDFTSLVPNLIKMDIEGAEFDAIIGALNTITTARPHLILETQPSDTRCLDLLRDKGYVAIDLNSYQEIKSPTDYPQGVGIRNNLYIHQDRLSETPYSLPFTFVEVKTLTEDDFIKTSSSMLALKNPLKLDKGRYLIDLDFVAQGTDNEMMCGVKVQDKIIFRYHAYTKLIADSYKDWVIDLSKNCEANIYFEFLNGTSDKTFAIKSARVIRISQFDNFKSAPYI</sequence>